<evidence type="ECO:0000313" key="2">
    <source>
        <dbReference type="Proteomes" id="UP000464330"/>
    </source>
</evidence>
<accession>A0A6C0QZ94</accession>
<gene>
    <name evidence="1" type="ORF">ERICV_05059</name>
</gene>
<evidence type="ECO:0000313" key="1">
    <source>
        <dbReference type="EMBL" id="QHZ54043.1"/>
    </source>
</evidence>
<sequence length="167" mass="19123">MTTILALDISGNFEEGKGTTGVAFLREGDIGLGTISSTKDKSAESYWDSIIETIDKFNPLFLVVEGYRLYHHKGKSSNVQANSILETPQLLGVIRYHCYKEGINLVIQYAKDVKTRWSEDVLCAKGYLEKKGNRYYHDEYLVNTHMRDALKHLLHFEKYKLKEVQNG</sequence>
<reference evidence="1 2" key="1">
    <citation type="journal article" date="2020" name="Int. J. Med. Microbiol.">
        <title>Discovery of Paenibacillus larvae ERIC V: Phenotypic and genomic comparison to genotypes ERIC I-IV reveal different inventories of virulence factors which correlate with epidemiological prevalences of American Foulbrood.</title>
        <authorList>
            <person name="Beims H."/>
            <person name="Bunk B."/>
            <person name="Erler S."/>
            <person name="Mohr K.I."/>
            <person name="Sproer C."/>
            <person name="Pradella S."/>
            <person name="Gunther G."/>
            <person name="Rohde M."/>
            <person name="von der Ohe W."/>
            <person name="Steinert M."/>
        </authorList>
    </citation>
    <scope>NUCLEOTIDE SEQUENCE [LARGE SCALE GENOMIC DNA]</scope>
    <source>
        <strain evidence="1">Eric_V</strain>
        <plasmid evidence="1">unnamed1</plasmid>
    </source>
</reference>
<dbReference type="InterPro" id="IPR036397">
    <property type="entry name" value="RNaseH_sf"/>
</dbReference>
<keyword evidence="1" id="KW-0614">Plasmid</keyword>
<dbReference type="EMBL" id="CP019718">
    <property type="protein sequence ID" value="QHZ54043.1"/>
    <property type="molecule type" value="Genomic_DNA"/>
</dbReference>
<proteinExistence type="predicted"/>
<name>A0A6C0QZ94_9BACL</name>
<dbReference type="Gene3D" id="3.30.420.10">
    <property type="entry name" value="Ribonuclease H-like superfamily/Ribonuclease H"/>
    <property type="match status" value="1"/>
</dbReference>
<dbReference type="RefSeq" id="WP_172423981.1">
    <property type="nucleotide sequence ID" value="NZ_CP019718.1"/>
</dbReference>
<geneLocation type="plasmid" evidence="1 2">
    <name>unnamed1</name>
</geneLocation>
<dbReference type="GO" id="GO:0003676">
    <property type="term" value="F:nucleic acid binding"/>
    <property type="evidence" value="ECO:0007669"/>
    <property type="project" value="InterPro"/>
</dbReference>
<protein>
    <submittedName>
        <fullName evidence="1">Uncharacterized protein</fullName>
    </submittedName>
</protein>
<dbReference type="AlphaFoldDB" id="A0A6C0QZ94"/>
<dbReference type="Proteomes" id="UP000464330">
    <property type="component" value="Plasmid unnamed1"/>
</dbReference>
<organism evidence="1 2">
    <name type="scientific">Paenibacillus larvae subsp. larvae</name>
    <dbReference type="NCBI Taxonomy" id="147375"/>
    <lineage>
        <taxon>Bacteria</taxon>
        <taxon>Bacillati</taxon>
        <taxon>Bacillota</taxon>
        <taxon>Bacilli</taxon>
        <taxon>Bacillales</taxon>
        <taxon>Paenibacillaceae</taxon>
        <taxon>Paenibacillus</taxon>
    </lineage>
</organism>